<comment type="caution">
    <text evidence="3">The sequence shown here is derived from an EMBL/GenBank/DDBJ whole genome shotgun (WGS) entry which is preliminary data.</text>
</comment>
<feature type="compositionally biased region" description="Basic and acidic residues" evidence="1">
    <location>
        <begin position="1"/>
        <end position="18"/>
    </location>
</feature>
<evidence type="ECO:0000313" key="4">
    <source>
        <dbReference type="Proteomes" id="UP001058974"/>
    </source>
</evidence>
<sequence length="229" mass="25612">MSGDLSDKEENFGGKEDQYTNIVNVDNLDSDDEPIGKRLAPGIAKRLKNKKWKAVESSSKPSKSLKRSTSVGPTKGWSKVVTHVSKKRPLKRKEVPSGSTFFINLLPILCDNNYKYQLIVNYSILLIYPKMKIKSLIFVFFSCGVFIIFIMAIESFNDEKQFGAAKEFQSEILYNYNKPWTFMRSYPKISKDGKVLKKGEVGTGGTGSIEKGGEGGAQDEGEESKVIKD</sequence>
<dbReference type="AlphaFoldDB" id="A0A9D4XI45"/>
<evidence type="ECO:0000313" key="3">
    <source>
        <dbReference type="EMBL" id="KAI5419610.1"/>
    </source>
</evidence>
<feature type="transmembrane region" description="Helical" evidence="2">
    <location>
        <begin position="135"/>
        <end position="153"/>
    </location>
</feature>
<evidence type="ECO:0000256" key="1">
    <source>
        <dbReference type="SAM" id="MobiDB-lite"/>
    </source>
</evidence>
<keyword evidence="2" id="KW-0812">Transmembrane</keyword>
<accession>A0A9D4XI45</accession>
<name>A0A9D4XI45_PEA</name>
<keyword evidence="2" id="KW-1133">Transmembrane helix</keyword>
<keyword evidence="2" id="KW-0472">Membrane</keyword>
<feature type="region of interest" description="Disordered" evidence="1">
    <location>
        <begin position="53"/>
        <end position="75"/>
    </location>
</feature>
<keyword evidence="4" id="KW-1185">Reference proteome</keyword>
<dbReference type="Gramene" id="Psat04G0368500-T1">
    <property type="protein sequence ID" value="KAI5419610.1"/>
    <property type="gene ID" value="KIW84_043685"/>
</dbReference>
<feature type="region of interest" description="Disordered" evidence="1">
    <location>
        <begin position="1"/>
        <end position="37"/>
    </location>
</feature>
<organism evidence="3 4">
    <name type="scientific">Pisum sativum</name>
    <name type="common">Garden pea</name>
    <name type="synonym">Lathyrus oleraceus</name>
    <dbReference type="NCBI Taxonomy" id="3888"/>
    <lineage>
        <taxon>Eukaryota</taxon>
        <taxon>Viridiplantae</taxon>
        <taxon>Streptophyta</taxon>
        <taxon>Embryophyta</taxon>
        <taxon>Tracheophyta</taxon>
        <taxon>Spermatophyta</taxon>
        <taxon>Magnoliopsida</taxon>
        <taxon>eudicotyledons</taxon>
        <taxon>Gunneridae</taxon>
        <taxon>Pentapetalae</taxon>
        <taxon>rosids</taxon>
        <taxon>fabids</taxon>
        <taxon>Fabales</taxon>
        <taxon>Fabaceae</taxon>
        <taxon>Papilionoideae</taxon>
        <taxon>50 kb inversion clade</taxon>
        <taxon>NPAAA clade</taxon>
        <taxon>Hologalegina</taxon>
        <taxon>IRL clade</taxon>
        <taxon>Fabeae</taxon>
        <taxon>Lathyrus</taxon>
    </lineage>
</organism>
<dbReference type="EMBL" id="JAMSHJ010000004">
    <property type="protein sequence ID" value="KAI5419610.1"/>
    <property type="molecule type" value="Genomic_DNA"/>
</dbReference>
<protein>
    <submittedName>
        <fullName evidence="3">Uncharacterized protein</fullName>
    </submittedName>
</protein>
<evidence type="ECO:0000256" key="2">
    <source>
        <dbReference type="SAM" id="Phobius"/>
    </source>
</evidence>
<gene>
    <name evidence="3" type="ORF">KIW84_043685</name>
</gene>
<feature type="compositionally biased region" description="Low complexity" evidence="1">
    <location>
        <begin position="57"/>
        <end position="70"/>
    </location>
</feature>
<reference evidence="3 4" key="1">
    <citation type="journal article" date="2022" name="Nat. Genet.">
        <title>Improved pea reference genome and pan-genome highlight genomic features and evolutionary characteristics.</title>
        <authorList>
            <person name="Yang T."/>
            <person name="Liu R."/>
            <person name="Luo Y."/>
            <person name="Hu S."/>
            <person name="Wang D."/>
            <person name="Wang C."/>
            <person name="Pandey M.K."/>
            <person name="Ge S."/>
            <person name="Xu Q."/>
            <person name="Li N."/>
            <person name="Li G."/>
            <person name="Huang Y."/>
            <person name="Saxena R.K."/>
            <person name="Ji Y."/>
            <person name="Li M."/>
            <person name="Yan X."/>
            <person name="He Y."/>
            <person name="Liu Y."/>
            <person name="Wang X."/>
            <person name="Xiang C."/>
            <person name="Varshney R.K."/>
            <person name="Ding H."/>
            <person name="Gao S."/>
            <person name="Zong X."/>
        </authorList>
    </citation>
    <scope>NUCLEOTIDE SEQUENCE [LARGE SCALE GENOMIC DNA]</scope>
    <source>
        <strain evidence="3 4">cv. Zhongwan 6</strain>
    </source>
</reference>
<proteinExistence type="predicted"/>
<feature type="region of interest" description="Disordered" evidence="1">
    <location>
        <begin position="196"/>
        <end position="229"/>
    </location>
</feature>
<dbReference type="Proteomes" id="UP001058974">
    <property type="component" value="Chromosome 4"/>
</dbReference>